<evidence type="ECO:0000256" key="1">
    <source>
        <dbReference type="SAM" id="Phobius"/>
    </source>
</evidence>
<reference evidence="2 4" key="1">
    <citation type="submission" date="2014-08" db="EMBL/GenBank/DDBJ databases">
        <title>Methylacidiphilum kamchatkense strain Kam1 draft genome sequence.</title>
        <authorList>
            <person name="Birkeland N.-K."/>
            <person name="Erikstad H.A."/>
        </authorList>
    </citation>
    <scope>NUCLEOTIDE SEQUENCE [LARGE SCALE GENOMIC DNA]</scope>
    <source>
        <strain evidence="2 4">Kam1</strain>
    </source>
</reference>
<dbReference type="InterPro" id="IPR021320">
    <property type="entry name" value="DUF2905"/>
</dbReference>
<proteinExistence type="predicted"/>
<dbReference type="OrthoDB" id="9811610at2"/>
<dbReference type="Pfam" id="PF11146">
    <property type="entry name" value="DUF2905"/>
    <property type="match status" value="1"/>
</dbReference>
<dbReference type="PANTHER" id="PTHR36443">
    <property type="entry name" value="BSR5223 PROTEIN"/>
    <property type="match status" value="1"/>
</dbReference>
<keyword evidence="1" id="KW-1133">Transmembrane helix</keyword>
<dbReference type="AlphaFoldDB" id="A0A0C1V269"/>
<dbReference type="Proteomes" id="UP000315925">
    <property type="component" value="Chromosome"/>
</dbReference>
<organism evidence="3 5">
    <name type="scientific">Methylacidiphilum kamchatkense Kam1</name>
    <dbReference type="NCBI Taxonomy" id="1202785"/>
    <lineage>
        <taxon>Bacteria</taxon>
        <taxon>Pseudomonadati</taxon>
        <taxon>Verrucomicrobiota</taxon>
        <taxon>Methylacidiphilae</taxon>
        <taxon>Methylacidiphilales</taxon>
        <taxon>Methylacidiphilaceae</taxon>
        <taxon>Methylacidiphilum (ex Ratnadevi et al. 2023)</taxon>
    </lineage>
</organism>
<evidence type="ECO:0000313" key="2">
    <source>
        <dbReference type="EMBL" id="KIE57755.1"/>
    </source>
</evidence>
<dbReference type="RefSeq" id="WP_039722296.1">
    <property type="nucleotide sequence ID" value="NZ_CP037899.1"/>
</dbReference>
<evidence type="ECO:0000313" key="5">
    <source>
        <dbReference type="Proteomes" id="UP000315925"/>
    </source>
</evidence>
<dbReference type="EMBL" id="JQNX01000013">
    <property type="protein sequence ID" value="KIE57755.1"/>
    <property type="molecule type" value="Genomic_DNA"/>
</dbReference>
<dbReference type="KEGG" id="mkc:kam1_761"/>
<protein>
    <recommendedName>
        <fullName evidence="6">DUF2905 family protein</fullName>
    </recommendedName>
</protein>
<keyword evidence="1" id="KW-0812">Transmembrane</keyword>
<dbReference type="PANTHER" id="PTHR36443:SF1">
    <property type="entry name" value="BSR5223 PROTEIN"/>
    <property type="match status" value="1"/>
</dbReference>
<dbReference type="Proteomes" id="UP000031594">
    <property type="component" value="Unassembled WGS sequence"/>
</dbReference>
<feature type="transmembrane region" description="Helical" evidence="1">
    <location>
        <begin position="7"/>
        <end position="27"/>
    </location>
</feature>
<feature type="transmembrane region" description="Helical" evidence="1">
    <location>
        <begin position="47"/>
        <end position="68"/>
    </location>
</feature>
<evidence type="ECO:0008006" key="6">
    <source>
        <dbReference type="Google" id="ProtNLM"/>
    </source>
</evidence>
<gene>
    <name evidence="2" type="ORF">A946_11520</name>
    <name evidence="3" type="ORF">kam1_761</name>
</gene>
<reference evidence="3" key="2">
    <citation type="journal article" date="2019" name="BMC Genomics">
        <title>Complete genome sequence analysis of the thermoacidophilic verrucomicrobial methanotroph 'Candidatus Methylacidiphilum kamchatkense' strain Kam1 and comparison with its closest relatives.</title>
        <authorList>
            <person name="Kruse T."/>
            <person name="Ratnadevi C.M."/>
            <person name="Erikstad H.A."/>
            <person name="Birkeland N.K."/>
        </authorList>
    </citation>
    <scope>NUCLEOTIDE SEQUENCE</scope>
    <source>
        <strain evidence="3">Kam1</strain>
    </source>
</reference>
<keyword evidence="4" id="KW-1185">Reference proteome</keyword>
<dbReference type="EMBL" id="CP037899">
    <property type="protein sequence ID" value="QDQ42006.1"/>
    <property type="molecule type" value="Genomic_DNA"/>
</dbReference>
<accession>A0A0C1V269</accession>
<keyword evidence="1" id="KW-0472">Membrane</keyword>
<evidence type="ECO:0000313" key="4">
    <source>
        <dbReference type="Proteomes" id="UP000031594"/>
    </source>
</evidence>
<evidence type="ECO:0000313" key="3">
    <source>
        <dbReference type="EMBL" id="QDQ42006.1"/>
    </source>
</evidence>
<name>A0A0C1V269_9BACT</name>
<sequence length="70" mass="7889">MQEIGKILVFLGIFLIVTGLIIGLGFGKGWIGRLPGDIKIEKGNFTFYFPLTTSILISIILSFIFWLIRK</sequence>
<reference evidence="5" key="3">
    <citation type="submission" date="2019-03" db="EMBL/GenBank/DDBJ databases">
        <title>Complete genome of Methylacidiphilum kamchatkense Kam1.</title>
        <authorList>
            <person name="Kruse T."/>
            <person name="Murarilal Ratnadevi C."/>
            <person name="Erikstad H.-A."/>
            <person name="Birkeland N.-K."/>
        </authorList>
    </citation>
    <scope>NUCLEOTIDE SEQUENCE [LARGE SCALE GENOMIC DNA]</scope>
    <source>
        <strain evidence="5">kam1</strain>
    </source>
</reference>
<dbReference type="STRING" id="1202785.A946_11520"/>